<keyword evidence="3" id="KW-1185">Reference proteome</keyword>
<evidence type="ECO:0000313" key="2">
    <source>
        <dbReference type="EMBL" id="TWG09223.1"/>
    </source>
</evidence>
<feature type="compositionally biased region" description="Low complexity" evidence="1">
    <location>
        <begin position="198"/>
        <end position="223"/>
    </location>
</feature>
<reference evidence="2 3" key="1">
    <citation type="submission" date="2019-06" db="EMBL/GenBank/DDBJ databases">
        <title>Sequencing the genomes of 1000 actinobacteria strains.</title>
        <authorList>
            <person name="Klenk H.-P."/>
        </authorList>
    </citation>
    <scope>NUCLEOTIDE SEQUENCE [LARGE SCALE GENOMIC DNA]</scope>
    <source>
        <strain evidence="2 3">DSM 43866</strain>
    </source>
</reference>
<gene>
    <name evidence="2" type="ORF">FHX34_10922</name>
</gene>
<accession>A0A561VC96</accession>
<dbReference type="AlphaFoldDB" id="A0A561VC96"/>
<comment type="caution">
    <text evidence="2">The sequence shown here is derived from an EMBL/GenBank/DDBJ whole genome shotgun (WGS) entry which is preliminary data.</text>
</comment>
<feature type="compositionally biased region" description="Basic and acidic residues" evidence="1">
    <location>
        <begin position="58"/>
        <end position="81"/>
    </location>
</feature>
<proteinExistence type="predicted"/>
<dbReference type="EMBL" id="VIWY01000009">
    <property type="protein sequence ID" value="TWG09223.1"/>
    <property type="molecule type" value="Genomic_DNA"/>
</dbReference>
<dbReference type="RefSeq" id="WP_122978509.1">
    <property type="nucleotide sequence ID" value="NZ_VIWY01000009.1"/>
</dbReference>
<protein>
    <recommendedName>
        <fullName evidence="4">ATP synthase F0 subunit B</fullName>
    </recommendedName>
</protein>
<evidence type="ECO:0008006" key="4">
    <source>
        <dbReference type="Google" id="ProtNLM"/>
    </source>
</evidence>
<evidence type="ECO:0000256" key="1">
    <source>
        <dbReference type="SAM" id="MobiDB-lite"/>
    </source>
</evidence>
<name>A0A561VC96_ACTTI</name>
<organism evidence="2 3">
    <name type="scientific">Actinoplanes teichomyceticus</name>
    <dbReference type="NCBI Taxonomy" id="1867"/>
    <lineage>
        <taxon>Bacteria</taxon>
        <taxon>Bacillati</taxon>
        <taxon>Actinomycetota</taxon>
        <taxon>Actinomycetes</taxon>
        <taxon>Micromonosporales</taxon>
        <taxon>Micromonosporaceae</taxon>
        <taxon>Actinoplanes</taxon>
    </lineage>
</organism>
<feature type="region of interest" description="Disordered" evidence="1">
    <location>
        <begin position="1"/>
        <end position="103"/>
    </location>
</feature>
<dbReference type="Proteomes" id="UP000320239">
    <property type="component" value="Unassembled WGS sequence"/>
</dbReference>
<feature type="region of interest" description="Disordered" evidence="1">
    <location>
        <begin position="163"/>
        <end position="249"/>
    </location>
</feature>
<evidence type="ECO:0000313" key="3">
    <source>
        <dbReference type="Proteomes" id="UP000320239"/>
    </source>
</evidence>
<sequence length="249" mass="25735">MSELSTGGYSPGGVSGDGASKARQVAEQGKQAAVQAASEVKGVAAEQAHRVGAQARTQARDLAGEVRDKLGEQARSQHERLVGGIRQTADSLDEMRGDRPDSPAALVVSRVADGGRQLADYLDRHGPEGVLAEVQDFARRRPGAFLATALAAGFVVGRLGKSVAKAEPSAEDRKPSTDTFASDYTLPVTPQPAYTPPAGAQGTDYATTTGAGAGYTPTEAAGTEYASTGTGTPLVVQEEYPLGTREPRP</sequence>